<accession>A0A2V1DRV3</accession>
<dbReference type="Proteomes" id="UP000244855">
    <property type="component" value="Unassembled WGS sequence"/>
</dbReference>
<evidence type="ECO:0000313" key="2">
    <source>
        <dbReference type="EMBL" id="PVI00716.1"/>
    </source>
</evidence>
<reference evidence="2 3" key="1">
    <citation type="journal article" date="2018" name="Sci. Rep.">
        <title>Comparative genomics provides insights into the lifestyle and reveals functional heterogeneity of dark septate endophytic fungi.</title>
        <authorList>
            <person name="Knapp D.G."/>
            <person name="Nemeth J.B."/>
            <person name="Barry K."/>
            <person name="Hainaut M."/>
            <person name="Henrissat B."/>
            <person name="Johnson J."/>
            <person name="Kuo A."/>
            <person name="Lim J.H.P."/>
            <person name="Lipzen A."/>
            <person name="Nolan M."/>
            <person name="Ohm R.A."/>
            <person name="Tamas L."/>
            <person name="Grigoriev I.V."/>
            <person name="Spatafora J.W."/>
            <person name="Nagy L.G."/>
            <person name="Kovacs G.M."/>
        </authorList>
    </citation>
    <scope>NUCLEOTIDE SEQUENCE [LARGE SCALE GENOMIC DNA]</scope>
    <source>
        <strain evidence="2 3">DSE2036</strain>
    </source>
</reference>
<dbReference type="AlphaFoldDB" id="A0A2V1DRV3"/>
<protein>
    <submittedName>
        <fullName evidence="2">Uncharacterized protein</fullName>
    </submittedName>
</protein>
<sequence>MRPKRPNPTVRNELRSGARAPKPHQIPWLIGSMRQNPGQHLQALQSIDATTNPAPQPPLSIPTRPHESLRSLPGDNPPTSAQPRLSIPPRPHEFLRNLPEDKQQALREWQARITPRHQIHNLPARPLSNFPPSPLQAQQILHNTQQSPPLQQIPYDARQSPQQVVDNAGRSLPAQQVLHDARQSLTAQRILNDLDQSLPAVHDLDQSLTAQRILNDLDQSLPAVHDLDQSLTAQRILNDGQQSLPATMSLRLLENIPAIPQQSVQKRNHSTLNANVPSVSPNLPTHAKRVKTTLIPQRKNNPGASTPALVDVADHDHHPRDGINELDTANEPGDGIIELHTASEPGYGNDELEMGTTMDLSLIHPAVHSPDAEHDDDTDPVHMVSGQVSLRGRASTCQFEWVIVHPHSPSSASSSSASSSSTSSSSALLTSKFLQRFTKLNGMSVDPDRVVPINGEVVQDDSILAVNGAKTIVLHCPSCKSEQCFPFRSAPDGVKIVLKHIIFDHHLPVPSTFCDYTDCPNKPYKRHFKTVRNFVQHAALYHLDEFLQATKIHIPIDYRVGNRTLLTQALGDVGVNAMSAINEFPVSDKDIRHQLRTEEEELYSRQPLAYPSTPSAKAFSTLICSQLRTIAGRSSTPNLVLVGLDASGCNVAQWD</sequence>
<gene>
    <name evidence="2" type="ORF">DM02DRAFT_628315</name>
</gene>
<dbReference type="EMBL" id="KZ805369">
    <property type="protein sequence ID" value="PVI00716.1"/>
    <property type="molecule type" value="Genomic_DNA"/>
</dbReference>
<keyword evidence="3" id="KW-1185">Reference proteome</keyword>
<feature type="compositionally biased region" description="Polar residues" evidence="1">
    <location>
        <begin position="33"/>
        <end position="53"/>
    </location>
</feature>
<feature type="region of interest" description="Disordered" evidence="1">
    <location>
        <begin position="1"/>
        <end position="89"/>
    </location>
</feature>
<organism evidence="2 3">
    <name type="scientific">Periconia macrospinosa</name>
    <dbReference type="NCBI Taxonomy" id="97972"/>
    <lineage>
        <taxon>Eukaryota</taxon>
        <taxon>Fungi</taxon>
        <taxon>Dikarya</taxon>
        <taxon>Ascomycota</taxon>
        <taxon>Pezizomycotina</taxon>
        <taxon>Dothideomycetes</taxon>
        <taxon>Pleosporomycetidae</taxon>
        <taxon>Pleosporales</taxon>
        <taxon>Massarineae</taxon>
        <taxon>Periconiaceae</taxon>
        <taxon>Periconia</taxon>
    </lineage>
</organism>
<name>A0A2V1DRV3_9PLEO</name>
<evidence type="ECO:0000313" key="3">
    <source>
        <dbReference type="Proteomes" id="UP000244855"/>
    </source>
</evidence>
<proteinExistence type="predicted"/>
<evidence type="ECO:0000256" key="1">
    <source>
        <dbReference type="SAM" id="MobiDB-lite"/>
    </source>
</evidence>